<keyword evidence="4" id="KW-0297">G-protein coupled receptor</keyword>
<dbReference type="PANTHER" id="PTHR24243">
    <property type="entry name" value="G-PROTEIN COUPLED RECEPTOR"/>
    <property type="match status" value="1"/>
</dbReference>
<feature type="domain" description="G-protein coupled receptors family 1 profile" evidence="9">
    <location>
        <begin position="170"/>
        <end position="398"/>
    </location>
</feature>
<evidence type="ECO:0000256" key="6">
    <source>
        <dbReference type="ARBA" id="ARBA00023170"/>
    </source>
</evidence>
<feature type="transmembrane region" description="Helical" evidence="8">
    <location>
        <begin position="245"/>
        <end position="266"/>
    </location>
</feature>
<keyword evidence="3 8" id="KW-1133">Transmembrane helix</keyword>
<accession>A0AAD8APF8</accession>
<evidence type="ECO:0000256" key="5">
    <source>
        <dbReference type="ARBA" id="ARBA00023136"/>
    </source>
</evidence>
<keyword evidence="11" id="KW-1185">Reference proteome</keyword>
<organism evidence="10 11">
    <name type="scientific">Biomphalaria pfeifferi</name>
    <name type="common">Bloodfluke planorb</name>
    <name type="synonym">Freshwater snail</name>
    <dbReference type="NCBI Taxonomy" id="112525"/>
    <lineage>
        <taxon>Eukaryota</taxon>
        <taxon>Metazoa</taxon>
        <taxon>Spiralia</taxon>
        <taxon>Lophotrochozoa</taxon>
        <taxon>Mollusca</taxon>
        <taxon>Gastropoda</taxon>
        <taxon>Heterobranchia</taxon>
        <taxon>Euthyneura</taxon>
        <taxon>Panpulmonata</taxon>
        <taxon>Hygrophila</taxon>
        <taxon>Lymnaeoidea</taxon>
        <taxon>Planorbidae</taxon>
        <taxon>Biomphalaria</taxon>
    </lineage>
</organism>
<keyword evidence="6 10" id="KW-0675">Receptor</keyword>
<feature type="transmembrane region" description="Helical" evidence="8">
    <location>
        <begin position="429"/>
        <end position="453"/>
    </location>
</feature>
<comment type="caution">
    <text evidence="10">The sequence shown here is derived from an EMBL/GenBank/DDBJ whole genome shotgun (WGS) entry which is preliminary data.</text>
</comment>
<evidence type="ECO:0000256" key="3">
    <source>
        <dbReference type="ARBA" id="ARBA00022989"/>
    </source>
</evidence>
<feature type="transmembrane region" description="Helical" evidence="8">
    <location>
        <begin position="395"/>
        <end position="417"/>
    </location>
</feature>
<evidence type="ECO:0000313" key="11">
    <source>
        <dbReference type="Proteomes" id="UP001233172"/>
    </source>
</evidence>
<feature type="transmembrane region" description="Helical" evidence="8">
    <location>
        <begin position="352"/>
        <end position="374"/>
    </location>
</feature>
<dbReference type="PANTHER" id="PTHR24243:SF230">
    <property type="entry name" value="G-PROTEIN COUPLED RECEPTORS FAMILY 1 PROFILE DOMAIN-CONTAINING PROTEIN"/>
    <property type="match status" value="1"/>
</dbReference>
<evidence type="ECO:0000256" key="1">
    <source>
        <dbReference type="ARBA" id="ARBA00004141"/>
    </source>
</evidence>
<evidence type="ECO:0000256" key="8">
    <source>
        <dbReference type="SAM" id="Phobius"/>
    </source>
</evidence>
<feature type="transmembrane region" description="Helical" evidence="8">
    <location>
        <begin position="287"/>
        <end position="308"/>
    </location>
</feature>
<dbReference type="PROSITE" id="PS50262">
    <property type="entry name" value="G_PROTEIN_RECEP_F1_2"/>
    <property type="match status" value="1"/>
</dbReference>
<sequence length="482" mass="56244">MSFAFLRNLSSEIHGKFINISNDEPLFSGRTDWKSVNISNDEPLFSDRPDLLSNRSDTEDLNLVGLINFKKYINKLVELSYAHVSEVFQYFKFALNFSFLTIWFTDKMGRFIRENNGNSNSTVSQDRSRWLDEEEAICDLQFYNELATLSSRILIEVMKCFLNPALATIGFTLNIVCVVILREDGFNKPSNILLLGLVTSACFLQISVLNIPEIYVYMSGWKPYKYNKHFCFKQGSQVLLTLKQIFHFFGSWGEIVFTPMYTLITIERLLAVFMPMTFRTLVTKRNVFIAIALVYVLWLPWVVFKVYFVHFVDSIATENYHIEKNLEFLSSLLKWIYPIMNTQMANGIINKFLQLIIVFFGNVAIAVKIKLTLMKRARLTSITRNEQWSKQTTKTLLVTCLAHSSAEILSISLMYVVHFYFDLYNSDAVYLIAVDFFNLSYLLITSSLFFIFITNNRKLYGHFNLFWQRIKLGHCFQRRVQT</sequence>
<name>A0AAD8APF8_BIOPF</name>
<evidence type="ECO:0000256" key="7">
    <source>
        <dbReference type="ARBA" id="ARBA00023224"/>
    </source>
</evidence>
<gene>
    <name evidence="10" type="ORF">Bpfe_030648</name>
</gene>
<feature type="transmembrane region" description="Helical" evidence="8">
    <location>
        <begin position="161"/>
        <end position="181"/>
    </location>
</feature>
<evidence type="ECO:0000313" key="10">
    <source>
        <dbReference type="EMBL" id="KAK0039928.1"/>
    </source>
</evidence>
<keyword evidence="7" id="KW-0807">Transducer</keyword>
<protein>
    <submittedName>
        <fullName evidence="10">G-protein coupled receptor</fullName>
    </submittedName>
</protein>
<evidence type="ECO:0000256" key="2">
    <source>
        <dbReference type="ARBA" id="ARBA00022692"/>
    </source>
</evidence>
<feature type="transmembrane region" description="Helical" evidence="8">
    <location>
        <begin position="193"/>
        <end position="218"/>
    </location>
</feature>
<dbReference type="EMBL" id="JASAOG010000379">
    <property type="protein sequence ID" value="KAK0039928.1"/>
    <property type="molecule type" value="Genomic_DNA"/>
</dbReference>
<keyword evidence="2 8" id="KW-0812">Transmembrane</keyword>
<dbReference type="GO" id="GO:0005886">
    <property type="term" value="C:plasma membrane"/>
    <property type="evidence" value="ECO:0007669"/>
    <property type="project" value="TreeGrafter"/>
</dbReference>
<dbReference type="Proteomes" id="UP001233172">
    <property type="component" value="Unassembled WGS sequence"/>
</dbReference>
<reference evidence="10" key="2">
    <citation type="submission" date="2023-04" db="EMBL/GenBank/DDBJ databases">
        <authorList>
            <person name="Bu L."/>
            <person name="Lu L."/>
            <person name="Laidemitt M.R."/>
            <person name="Zhang S.M."/>
            <person name="Mutuku M."/>
            <person name="Mkoji G."/>
            <person name="Steinauer M."/>
            <person name="Loker E.S."/>
        </authorList>
    </citation>
    <scope>NUCLEOTIDE SEQUENCE</scope>
    <source>
        <strain evidence="10">KasaAsao</strain>
        <tissue evidence="10">Whole Snail</tissue>
    </source>
</reference>
<dbReference type="InterPro" id="IPR017452">
    <property type="entry name" value="GPCR_Rhodpsn_7TM"/>
</dbReference>
<proteinExistence type="predicted"/>
<reference evidence="10" key="1">
    <citation type="journal article" date="2023" name="PLoS Negl. Trop. Dis.">
        <title>A genome sequence for Biomphalaria pfeifferi, the major vector snail for the human-infecting parasite Schistosoma mansoni.</title>
        <authorList>
            <person name="Bu L."/>
            <person name="Lu L."/>
            <person name="Laidemitt M.R."/>
            <person name="Zhang S.M."/>
            <person name="Mutuku M."/>
            <person name="Mkoji G."/>
            <person name="Steinauer M."/>
            <person name="Loker E.S."/>
        </authorList>
    </citation>
    <scope>NUCLEOTIDE SEQUENCE</scope>
    <source>
        <strain evidence="10">KasaAsao</strain>
    </source>
</reference>
<evidence type="ECO:0000259" key="9">
    <source>
        <dbReference type="PROSITE" id="PS50262"/>
    </source>
</evidence>
<dbReference type="AlphaFoldDB" id="A0AAD8APF8"/>
<evidence type="ECO:0000256" key="4">
    <source>
        <dbReference type="ARBA" id="ARBA00023040"/>
    </source>
</evidence>
<dbReference type="SUPFAM" id="SSF81321">
    <property type="entry name" value="Family A G protein-coupled receptor-like"/>
    <property type="match status" value="1"/>
</dbReference>
<comment type="subcellular location">
    <subcellularLocation>
        <location evidence="1">Membrane</location>
        <topology evidence="1">Multi-pass membrane protein</topology>
    </subcellularLocation>
</comment>
<dbReference type="GO" id="GO:0004930">
    <property type="term" value="F:G protein-coupled receptor activity"/>
    <property type="evidence" value="ECO:0007669"/>
    <property type="project" value="UniProtKB-KW"/>
</dbReference>
<keyword evidence="5 8" id="KW-0472">Membrane</keyword>
<dbReference type="Gene3D" id="1.20.1070.10">
    <property type="entry name" value="Rhodopsin 7-helix transmembrane proteins"/>
    <property type="match status" value="1"/>
</dbReference>